<keyword evidence="8" id="KW-0408">Iron</keyword>
<name>A0A679GI88_9GAMM</name>
<dbReference type="Gene3D" id="3.55.50.30">
    <property type="match status" value="1"/>
</dbReference>
<evidence type="ECO:0000313" key="18">
    <source>
        <dbReference type="EMBL" id="BCA26527.1"/>
    </source>
</evidence>
<protein>
    <submittedName>
        <fullName evidence="18">Ferrichrome receptor FiuA</fullName>
    </submittedName>
</protein>
<dbReference type="Gene3D" id="2.40.170.20">
    <property type="entry name" value="TonB-dependent receptor, beta-barrel domain"/>
    <property type="match status" value="1"/>
</dbReference>
<dbReference type="AlphaFoldDB" id="A0A679GI88"/>
<dbReference type="SMART" id="SM00965">
    <property type="entry name" value="STN"/>
    <property type="match status" value="1"/>
</dbReference>
<evidence type="ECO:0000256" key="12">
    <source>
        <dbReference type="ARBA" id="ARBA00023170"/>
    </source>
</evidence>
<dbReference type="InterPro" id="IPR000531">
    <property type="entry name" value="Beta-barrel_TonB"/>
</dbReference>
<evidence type="ECO:0000256" key="13">
    <source>
        <dbReference type="ARBA" id="ARBA00023237"/>
    </source>
</evidence>
<evidence type="ECO:0000256" key="14">
    <source>
        <dbReference type="PROSITE-ProRule" id="PRU01360"/>
    </source>
</evidence>
<dbReference type="PANTHER" id="PTHR32552">
    <property type="entry name" value="FERRICHROME IRON RECEPTOR-RELATED"/>
    <property type="match status" value="1"/>
</dbReference>
<dbReference type="InterPro" id="IPR039426">
    <property type="entry name" value="TonB-dep_rcpt-like"/>
</dbReference>
<comment type="similarity">
    <text evidence="2 14 15">Belongs to the TonB-dependent receptor family.</text>
</comment>
<evidence type="ECO:0000256" key="4">
    <source>
        <dbReference type="ARBA" id="ARBA00022452"/>
    </source>
</evidence>
<keyword evidence="6 14" id="KW-0812">Transmembrane</keyword>
<gene>
    <name evidence="18" type="primary">fiuA</name>
    <name evidence="18" type="ORF">PtoMrB4_05040</name>
</gene>
<dbReference type="Gene3D" id="2.170.130.10">
    <property type="entry name" value="TonB-dependent receptor, plug domain"/>
    <property type="match status" value="1"/>
</dbReference>
<evidence type="ECO:0000256" key="2">
    <source>
        <dbReference type="ARBA" id="ARBA00009810"/>
    </source>
</evidence>
<evidence type="ECO:0000256" key="6">
    <source>
        <dbReference type="ARBA" id="ARBA00022692"/>
    </source>
</evidence>
<dbReference type="FunFam" id="2.40.170.20:FF:000005">
    <property type="entry name" value="TonB-dependent siderophore receptor"/>
    <property type="match status" value="1"/>
</dbReference>
<evidence type="ECO:0000256" key="9">
    <source>
        <dbReference type="ARBA" id="ARBA00023065"/>
    </source>
</evidence>
<proteinExistence type="inferred from homology"/>
<comment type="subcellular location">
    <subcellularLocation>
        <location evidence="1 14">Cell outer membrane</location>
        <topology evidence="1 14">Multi-pass membrane protein</topology>
    </subcellularLocation>
</comment>
<dbReference type="Pfam" id="PF00593">
    <property type="entry name" value="TonB_dep_Rec_b-barrel"/>
    <property type="match status" value="1"/>
</dbReference>
<dbReference type="Proteomes" id="UP000501237">
    <property type="component" value="Chromosome"/>
</dbReference>
<keyword evidence="10 15" id="KW-0798">TonB box</keyword>
<dbReference type="EMBL" id="AP022642">
    <property type="protein sequence ID" value="BCA26527.1"/>
    <property type="molecule type" value="Genomic_DNA"/>
</dbReference>
<keyword evidence="11 14" id="KW-0472">Membrane</keyword>
<dbReference type="PANTHER" id="PTHR32552:SF68">
    <property type="entry name" value="FERRICHROME OUTER MEMBRANE TRANSPORTER_PHAGE RECEPTOR"/>
    <property type="match status" value="1"/>
</dbReference>
<keyword evidence="3 14" id="KW-0813">Transport</keyword>
<dbReference type="GO" id="GO:0015891">
    <property type="term" value="P:siderophore transport"/>
    <property type="evidence" value="ECO:0007669"/>
    <property type="project" value="InterPro"/>
</dbReference>
<keyword evidence="5" id="KW-0410">Iron transport</keyword>
<sequence>MRLISYQESLAMTFAFRPSLLAGAILLGSLAPHASADTQQYRLPAAPLASTLNRIASEAGIVLSIDPGLTTGKTAQPVQGEYSPVDALNAALKGSGLQLVQNGGSYSLAALPQDTMVLPSTNIDGAVASESAWGPTTGYLAQRTAAGTKTDTALAEVPRSISVATREQMQARSVHSLDDAVKYMPGIVSSSFGSDTRYDWMRVRGFEPTHFLDGLPLPRGVYANPKPETWNLDRLALLRGPASSVYGQTPPGGLLDMVSRRPSAETRHEIEVQYGSDNHRQINFASTGQIDDQGQFLYGLSGVVRDSGTQIDHVDNKRYNLAPSLTWNIDPDTTLTLLSQFTRDDTGTTSQFRPIQGTKIDMPFGKISHHKNLGDPDYDFYDRTYYALGYAFEHRFDDVWQFRQNLRYTKSELSFQTVTVNSYIPSLAGSGYVVDANGNVGRNSTNTDEAISQFAVDNNFQADFSTGEIDHTLLLGLDHQRIETDYMSVFGTAFNGYAPPDINVNNPVHGQPIVRPPRSLAYYDYNQKTVQTGLYVQDQMALDQWRLTLGGREDWVHTGTTFLNQGDATNTERDKAFSGNAALSYVFDSGFTPYLSYAESFQPTSNATASPTDSFKPTEGKQWELGVKYQPPGSDILLSAAVYDLTQQNVSVTHRINGTPVTSQDGEVKVRGLELEAVGNVTDSLKLIASYTQAKSEVQDGEFKGKRLQLMPNRQASLWADYTWHNGVLDGFGIAAGARYTGNTFGDQANSELGFAKSYTVFDAAVHYDLGRLDSSLNGASLALNATNLLDKDYLSTCDGYYCYYGDERSVVASATYRW</sequence>
<evidence type="ECO:0000313" key="19">
    <source>
        <dbReference type="Proteomes" id="UP000501237"/>
    </source>
</evidence>
<evidence type="ECO:0000256" key="11">
    <source>
        <dbReference type="ARBA" id="ARBA00023136"/>
    </source>
</evidence>
<evidence type="ECO:0000259" key="17">
    <source>
        <dbReference type="SMART" id="SM00965"/>
    </source>
</evidence>
<dbReference type="InterPro" id="IPR012910">
    <property type="entry name" value="Plug_dom"/>
</dbReference>
<evidence type="ECO:0000256" key="5">
    <source>
        <dbReference type="ARBA" id="ARBA00022496"/>
    </source>
</evidence>
<feature type="signal peptide" evidence="16">
    <location>
        <begin position="1"/>
        <end position="36"/>
    </location>
</feature>
<reference evidence="18 19" key="1">
    <citation type="journal article" date="2020" name="Microbiol. Resour. Announc.">
        <title>Complete genome sequence of Pseudomonas otitidis strain MrB4, isolated from Lake Biwa in Japan.</title>
        <authorList>
            <person name="Miyazaki K."/>
            <person name="Hase E."/>
            <person name="Maruya T."/>
        </authorList>
    </citation>
    <scope>NUCLEOTIDE SEQUENCE [LARGE SCALE GENOMIC DNA]</scope>
    <source>
        <strain evidence="18 19">MrB4</strain>
    </source>
</reference>
<dbReference type="InterPro" id="IPR036942">
    <property type="entry name" value="Beta-barrel_TonB_sf"/>
</dbReference>
<organism evidence="18 19">
    <name type="scientific">Metapseudomonas otitidis</name>
    <dbReference type="NCBI Taxonomy" id="319939"/>
    <lineage>
        <taxon>Bacteria</taxon>
        <taxon>Pseudomonadati</taxon>
        <taxon>Pseudomonadota</taxon>
        <taxon>Gammaproteobacteria</taxon>
        <taxon>Pseudomonadales</taxon>
        <taxon>Pseudomonadaceae</taxon>
        <taxon>Metapseudomonas</taxon>
    </lineage>
</organism>
<keyword evidence="4 14" id="KW-1134">Transmembrane beta strand</keyword>
<evidence type="ECO:0000256" key="1">
    <source>
        <dbReference type="ARBA" id="ARBA00004571"/>
    </source>
</evidence>
<evidence type="ECO:0000256" key="8">
    <source>
        <dbReference type="ARBA" id="ARBA00023004"/>
    </source>
</evidence>
<feature type="chain" id="PRO_5025360405" evidence="16">
    <location>
        <begin position="37"/>
        <end position="819"/>
    </location>
</feature>
<dbReference type="KEGG" id="poj:PtoMrB4_05040"/>
<evidence type="ECO:0000256" key="7">
    <source>
        <dbReference type="ARBA" id="ARBA00022729"/>
    </source>
</evidence>
<dbReference type="InterPro" id="IPR011662">
    <property type="entry name" value="Secretin/TonB_short_N"/>
</dbReference>
<evidence type="ECO:0000256" key="3">
    <source>
        <dbReference type="ARBA" id="ARBA00022448"/>
    </source>
</evidence>
<dbReference type="GO" id="GO:0009279">
    <property type="term" value="C:cell outer membrane"/>
    <property type="evidence" value="ECO:0007669"/>
    <property type="project" value="UniProtKB-SubCell"/>
</dbReference>
<keyword evidence="7 16" id="KW-0732">Signal</keyword>
<dbReference type="InterPro" id="IPR010105">
    <property type="entry name" value="TonB_sidphr_rcpt"/>
</dbReference>
<dbReference type="NCBIfam" id="TIGR01783">
    <property type="entry name" value="TonB-siderophor"/>
    <property type="match status" value="1"/>
</dbReference>
<keyword evidence="9" id="KW-0406">Ion transport</keyword>
<accession>A0A679GI88</accession>
<keyword evidence="12 18" id="KW-0675">Receptor</keyword>
<dbReference type="PROSITE" id="PS52016">
    <property type="entry name" value="TONB_DEPENDENT_REC_3"/>
    <property type="match status" value="1"/>
</dbReference>
<dbReference type="SUPFAM" id="SSF56935">
    <property type="entry name" value="Porins"/>
    <property type="match status" value="1"/>
</dbReference>
<dbReference type="GO" id="GO:0015344">
    <property type="term" value="F:siderophore uptake transmembrane transporter activity"/>
    <property type="evidence" value="ECO:0007669"/>
    <property type="project" value="TreeGrafter"/>
</dbReference>
<dbReference type="CDD" id="cd01347">
    <property type="entry name" value="ligand_gated_channel"/>
    <property type="match status" value="1"/>
</dbReference>
<evidence type="ECO:0000256" key="16">
    <source>
        <dbReference type="SAM" id="SignalP"/>
    </source>
</evidence>
<evidence type="ECO:0000256" key="15">
    <source>
        <dbReference type="RuleBase" id="RU003357"/>
    </source>
</evidence>
<dbReference type="Pfam" id="PF07715">
    <property type="entry name" value="Plug"/>
    <property type="match status" value="1"/>
</dbReference>
<feature type="domain" description="Secretin/TonB short N-terminal" evidence="17">
    <location>
        <begin position="61"/>
        <end position="111"/>
    </location>
</feature>
<dbReference type="InterPro" id="IPR037066">
    <property type="entry name" value="Plug_dom_sf"/>
</dbReference>
<evidence type="ECO:0000256" key="10">
    <source>
        <dbReference type="ARBA" id="ARBA00023077"/>
    </source>
</evidence>
<dbReference type="GO" id="GO:0038023">
    <property type="term" value="F:signaling receptor activity"/>
    <property type="evidence" value="ECO:0007669"/>
    <property type="project" value="InterPro"/>
</dbReference>
<keyword evidence="13 14" id="KW-0998">Cell outer membrane</keyword>